<organism evidence="4 5">
    <name type="scientific">Rhamnusium bicolor</name>
    <dbReference type="NCBI Taxonomy" id="1586634"/>
    <lineage>
        <taxon>Eukaryota</taxon>
        <taxon>Metazoa</taxon>
        <taxon>Ecdysozoa</taxon>
        <taxon>Arthropoda</taxon>
        <taxon>Hexapoda</taxon>
        <taxon>Insecta</taxon>
        <taxon>Pterygota</taxon>
        <taxon>Neoptera</taxon>
        <taxon>Endopterygota</taxon>
        <taxon>Coleoptera</taxon>
        <taxon>Polyphaga</taxon>
        <taxon>Cucujiformia</taxon>
        <taxon>Chrysomeloidea</taxon>
        <taxon>Cerambycidae</taxon>
        <taxon>Lepturinae</taxon>
        <taxon>Rhagiini</taxon>
        <taxon>Rhamnusium</taxon>
    </lineage>
</organism>
<dbReference type="GO" id="GO:0140662">
    <property type="term" value="F:ATP-dependent protein folding chaperone"/>
    <property type="evidence" value="ECO:0007669"/>
    <property type="project" value="InterPro"/>
</dbReference>
<evidence type="ECO:0000313" key="4">
    <source>
        <dbReference type="EMBL" id="KAJ8929882.1"/>
    </source>
</evidence>
<comment type="caution">
    <text evidence="4">The sequence shown here is derived from an EMBL/GenBank/DDBJ whole genome shotgun (WGS) entry which is preliminary data.</text>
</comment>
<dbReference type="SUPFAM" id="SSF100920">
    <property type="entry name" value="Heat shock protein 70kD (HSP70), peptide-binding domain"/>
    <property type="match status" value="1"/>
</dbReference>
<protein>
    <submittedName>
        <fullName evidence="4">Uncharacterized protein</fullName>
    </submittedName>
</protein>
<dbReference type="Pfam" id="PF00012">
    <property type="entry name" value="HSP70"/>
    <property type="match status" value="1"/>
</dbReference>
<keyword evidence="2" id="KW-0547">Nucleotide-binding</keyword>
<dbReference type="InterPro" id="IPR013126">
    <property type="entry name" value="Hsp_70_fam"/>
</dbReference>
<sequence>MLETFFDGKRLKLDLNPDEAVAAGASVQAALLKEKSVELEKYLITEVTPLSLGIKTKSNYMTVYIPKNSSLPTIARRNVITATNDQTEMDIEIYEGERKNTTYNNKLGKFNISGLPPNRAGHIEVNISFELDEDGLLTVQAFEKSTEVSNKLTVTMGQFRLSETAIQRALEDAERNRREDDTFEKFNRARCNYDQRCSQILYDINKISSDDERNFVQKKLQRFSGVL</sequence>
<accession>A0AAV8WTG1</accession>
<evidence type="ECO:0000256" key="2">
    <source>
        <dbReference type="ARBA" id="ARBA00022741"/>
    </source>
</evidence>
<evidence type="ECO:0000256" key="1">
    <source>
        <dbReference type="ARBA" id="ARBA00007381"/>
    </source>
</evidence>
<dbReference type="Gene3D" id="2.60.34.10">
    <property type="entry name" value="Substrate Binding Domain Of DNAk, Chain A, domain 1"/>
    <property type="match status" value="1"/>
</dbReference>
<reference evidence="4" key="1">
    <citation type="journal article" date="2023" name="Insect Mol. Biol.">
        <title>Genome sequencing provides insights into the evolution of gene families encoding plant cell wall-degrading enzymes in longhorned beetles.</title>
        <authorList>
            <person name="Shin N.R."/>
            <person name="Okamura Y."/>
            <person name="Kirsch R."/>
            <person name="Pauchet Y."/>
        </authorList>
    </citation>
    <scope>NUCLEOTIDE SEQUENCE</scope>
    <source>
        <strain evidence="4">RBIC_L_NR</strain>
    </source>
</reference>
<name>A0AAV8WTG1_9CUCU</name>
<keyword evidence="3" id="KW-0067">ATP-binding</keyword>
<gene>
    <name evidence="4" type="ORF">NQ314_017388</name>
</gene>
<dbReference type="InterPro" id="IPR029047">
    <property type="entry name" value="HSP70_peptide-bd_sf"/>
</dbReference>
<dbReference type="GO" id="GO:0005524">
    <property type="term" value="F:ATP binding"/>
    <property type="evidence" value="ECO:0007669"/>
    <property type="project" value="UniProtKB-KW"/>
</dbReference>
<dbReference type="Proteomes" id="UP001162156">
    <property type="component" value="Unassembled WGS sequence"/>
</dbReference>
<evidence type="ECO:0000313" key="5">
    <source>
        <dbReference type="Proteomes" id="UP001162156"/>
    </source>
</evidence>
<dbReference type="PANTHER" id="PTHR19375">
    <property type="entry name" value="HEAT SHOCK PROTEIN 70KDA"/>
    <property type="match status" value="1"/>
</dbReference>
<comment type="similarity">
    <text evidence="1">Belongs to the heat shock protein 70 family.</text>
</comment>
<proteinExistence type="inferred from homology"/>
<dbReference type="PRINTS" id="PR00301">
    <property type="entry name" value="HEATSHOCK70"/>
</dbReference>
<keyword evidence="5" id="KW-1185">Reference proteome</keyword>
<dbReference type="AlphaFoldDB" id="A0AAV8WTG1"/>
<dbReference type="EMBL" id="JANEYF010004855">
    <property type="protein sequence ID" value="KAJ8929882.1"/>
    <property type="molecule type" value="Genomic_DNA"/>
</dbReference>
<evidence type="ECO:0000256" key="3">
    <source>
        <dbReference type="ARBA" id="ARBA00022840"/>
    </source>
</evidence>